<keyword evidence="5" id="KW-1133">Transmembrane helix</keyword>
<evidence type="ECO:0000256" key="8">
    <source>
        <dbReference type="ARBA" id="ARBA00023303"/>
    </source>
</evidence>
<name>A0A8X7Q539_BRACI</name>
<evidence type="ECO:0000313" key="10">
    <source>
        <dbReference type="Proteomes" id="UP000886595"/>
    </source>
</evidence>
<dbReference type="OrthoDB" id="1938633at2759"/>
<keyword evidence="10" id="KW-1185">Reference proteome</keyword>
<evidence type="ECO:0000256" key="1">
    <source>
        <dbReference type="ARBA" id="ARBA00004141"/>
    </source>
</evidence>
<keyword evidence="6" id="KW-0406">Ion transport</keyword>
<evidence type="ECO:0000256" key="2">
    <source>
        <dbReference type="ARBA" id="ARBA00007079"/>
    </source>
</evidence>
<keyword evidence="3" id="KW-0813">Transport</keyword>
<comment type="similarity">
    <text evidence="2">Belongs to the aromatic acid exporter (TC 2.A.85) family.</text>
</comment>
<proteinExistence type="inferred from homology"/>
<sequence length="72" mass="7938">MTSLEFSEALPFAAFASLLVEMVARLDNVIEEVEELGRIACFKEYDNTRDPTADDVRCEKPTNVVISVGAAE</sequence>
<dbReference type="PANTHER" id="PTHR31086">
    <property type="entry name" value="ALUMINUM-ACTIVATED MALATE TRANSPORTER 10"/>
    <property type="match status" value="1"/>
</dbReference>
<reference evidence="9 10" key="1">
    <citation type="submission" date="2020-02" db="EMBL/GenBank/DDBJ databases">
        <authorList>
            <person name="Ma Q."/>
            <person name="Huang Y."/>
            <person name="Song X."/>
            <person name="Pei D."/>
        </authorList>
    </citation>
    <scope>NUCLEOTIDE SEQUENCE [LARGE SCALE GENOMIC DNA]</scope>
    <source>
        <strain evidence="9">Sxm20200214</strain>
        <tissue evidence="9">Leaf</tissue>
    </source>
</reference>
<dbReference type="GO" id="GO:0015743">
    <property type="term" value="P:malate transport"/>
    <property type="evidence" value="ECO:0007669"/>
    <property type="project" value="InterPro"/>
</dbReference>
<accession>A0A8X7Q539</accession>
<keyword evidence="7" id="KW-0472">Membrane</keyword>
<evidence type="ECO:0000313" key="9">
    <source>
        <dbReference type="EMBL" id="KAG2264004.1"/>
    </source>
</evidence>
<dbReference type="Pfam" id="PF11744">
    <property type="entry name" value="ALMT"/>
    <property type="match status" value="1"/>
</dbReference>
<evidence type="ECO:0000256" key="6">
    <source>
        <dbReference type="ARBA" id="ARBA00023065"/>
    </source>
</evidence>
<evidence type="ECO:0008006" key="11">
    <source>
        <dbReference type="Google" id="ProtNLM"/>
    </source>
</evidence>
<evidence type="ECO:0000256" key="5">
    <source>
        <dbReference type="ARBA" id="ARBA00022989"/>
    </source>
</evidence>
<keyword evidence="8" id="KW-0407">Ion channel</keyword>
<dbReference type="Proteomes" id="UP000886595">
    <property type="component" value="Unassembled WGS sequence"/>
</dbReference>
<evidence type="ECO:0000256" key="4">
    <source>
        <dbReference type="ARBA" id="ARBA00022692"/>
    </source>
</evidence>
<dbReference type="GO" id="GO:0034220">
    <property type="term" value="P:monoatomic ion transmembrane transport"/>
    <property type="evidence" value="ECO:0007669"/>
    <property type="project" value="UniProtKB-KW"/>
</dbReference>
<evidence type="ECO:0000256" key="7">
    <source>
        <dbReference type="ARBA" id="ARBA00023136"/>
    </source>
</evidence>
<comment type="subcellular location">
    <subcellularLocation>
        <location evidence="1">Membrane</location>
        <topology evidence="1">Multi-pass membrane protein</topology>
    </subcellularLocation>
</comment>
<dbReference type="InterPro" id="IPR020966">
    <property type="entry name" value="ALMT"/>
</dbReference>
<keyword evidence="4" id="KW-0812">Transmembrane</keyword>
<evidence type="ECO:0000256" key="3">
    <source>
        <dbReference type="ARBA" id="ARBA00022448"/>
    </source>
</evidence>
<gene>
    <name evidence="9" type="ORF">Bca52824_071083</name>
</gene>
<dbReference type="GO" id="GO:0016020">
    <property type="term" value="C:membrane"/>
    <property type="evidence" value="ECO:0007669"/>
    <property type="project" value="UniProtKB-SubCell"/>
</dbReference>
<comment type="caution">
    <text evidence="9">The sequence shown here is derived from an EMBL/GenBank/DDBJ whole genome shotgun (WGS) entry which is preliminary data.</text>
</comment>
<organism evidence="9 10">
    <name type="scientific">Brassica carinata</name>
    <name type="common">Ethiopian mustard</name>
    <name type="synonym">Abyssinian cabbage</name>
    <dbReference type="NCBI Taxonomy" id="52824"/>
    <lineage>
        <taxon>Eukaryota</taxon>
        <taxon>Viridiplantae</taxon>
        <taxon>Streptophyta</taxon>
        <taxon>Embryophyta</taxon>
        <taxon>Tracheophyta</taxon>
        <taxon>Spermatophyta</taxon>
        <taxon>Magnoliopsida</taxon>
        <taxon>eudicotyledons</taxon>
        <taxon>Gunneridae</taxon>
        <taxon>Pentapetalae</taxon>
        <taxon>rosids</taxon>
        <taxon>malvids</taxon>
        <taxon>Brassicales</taxon>
        <taxon>Brassicaceae</taxon>
        <taxon>Brassiceae</taxon>
        <taxon>Brassica</taxon>
    </lineage>
</organism>
<dbReference type="EMBL" id="JAAMPC010000014">
    <property type="protein sequence ID" value="KAG2264004.1"/>
    <property type="molecule type" value="Genomic_DNA"/>
</dbReference>
<protein>
    <recommendedName>
        <fullName evidence="11">Aluminum-activated malate transporter</fullName>
    </recommendedName>
</protein>
<dbReference type="AlphaFoldDB" id="A0A8X7Q539"/>